<dbReference type="HOGENOM" id="CLU_2238191_0_0_1"/>
<reference evidence="2" key="2">
    <citation type="submission" date="2015-01" db="EMBL/GenBank/DDBJ databases">
        <title>Evolutionary Origins and Diversification of the Mycorrhizal Mutualists.</title>
        <authorList>
            <consortium name="DOE Joint Genome Institute"/>
            <consortium name="Mycorrhizal Genomics Consortium"/>
            <person name="Kohler A."/>
            <person name="Kuo A."/>
            <person name="Nagy L.G."/>
            <person name="Floudas D."/>
            <person name="Copeland A."/>
            <person name="Barry K.W."/>
            <person name="Cichocki N."/>
            <person name="Veneault-Fourrey C."/>
            <person name="LaButti K."/>
            <person name="Lindquist E.A."/>
            <person name="Lipzen A."/>
            <person name="Lundell T."/>
            <person name="Morin E."/>
            <person name="Murat C."/>
            <person name="Riley R."/>
            <person name="Ohm R."/>
            <person name="Sun H."/>
            <person name="Tunlid A."/>
            <person name="Henrissat B."/>
            <person name="Grigoriev I.V."/>
            <person name="Hibbett D.S."/>
            <person name="Martin F."/>
        </authorList>
    </citation>
    <scope>NUCLEOTIDE SEQUENCE [LARGE SCALE GENOMIC DNA]</scope>
    <source>
        <strain evidence="2">Foug A</strain>
    </source>
</reference>
<dbReference type="AlphaFoldDB" id="A0A0C3D6Y1"/>
<name>A0A0C3D6Y1_9AGAM</name>
<protein>
    <submittedName>
        <fullName evidence="1">Uncharacterized protein</fullName>
    </submittedName>
</protein>
<accession>A0A0C3D6Y1</accession>
<dbReference type="EMBL" id="KN822115">
    <property type="protein sequence ID" value="KIM56535.1"/>
    <property type="molecule type" value="Genomic_DNA"/>
</dbReference>
<organism evidence="1 2">
    <name type="scientific">Scleroderma citrinum Foug A</name>
    <dbReference type="NCBI Taxonomy" id="1036808"/>
    <lineage>
        <taxon>Eukaryota</taxon>
        <taxon>Fungi</taxon>
        <taxon>Dikarya</taxon>
        <taxon>Basidiomycota</taxon>
        <taxon>Agaricomycotina</taxon>
        <taxon>Agaricomycetes</taxon>
        <taxon>Agaricomycetidae</taxon>
        <taxon>Boletales</taxon>
        <taxon>Sclerodermatineae</taxon>
        <taxon>Sclerodermataceae</taxon>
        <taxon>Scleroderma</taxon>
    </lineage>
</organism>
<proteinExistence type="predicted"/>
<sequence>MSPPLHWRAVDAAVSFISHIINVVRHLTLDVTPIVTIALGPITCALDSSKDDASMDGNTYSSDCQWQFQSDFVGNRAQVRCRWVKMLLNPRLPLNPWACINLRLS</sequence>
<dbReference type="Proteomes" id="UP000053989">
    <property type="component" value="Unassembled WGS sequence"/>
</dbReference>
<evidence type="ECO:0000313" key="1">
    <source>
        <dbReference type="EMBL" id="KIM56535.1"/>
    </source>
</evidence>
<reference evidence="1 2" key="1">
    <citation type="submission" date="2014-04" db="EMBL/GenBank/DDBJ databases">
        <authorList>
            <consortium name="DOE Joint Genome Institute"/>
            <person name="Kuo A."/>
            <person name="Kohler A."/>
            <person name="Nagy L.G."/>
            <person name="Floudas D."/>
            <person name="Copeland A."/>
            <person name="Barry K.W."/>
            <person name="Cichocki N."/>
            <person name="Veneault-Fourrey C."/>
            <person name="LaButti K."/>
            <person name="Lindquist E.A."/>
            <person name="Lipzen A."/>
            <person name="Lundell T."/>
            <person name="Morin E."/>
            <person name="Murat C."/>
            <person name="Sun H."/>
            <person name="Tunlid A."/>
            <person name="Henrissat B."/>
            <person name="Grigoriev I.V."/>
            <person name="Hibbett D.S."/>
            <person name="Martin F."/>
            <person name="Nordberg H.P."/>
            <person name="Cantor M.N."/>
            <person name="Hua S.X."/>
        </authorList>
    </citation>
    <scope>NUCLEOTIDE SEQUENCE [LARGE SCALE GENOMIC DNA]</scope>
    <source>
        <strain evidence="1 2">Foug A</strain>
    </source>
</reference>
<keyword evidence="2" id="KW-1185">Reference proteome</keyword>
<gene>
    <name evidence="1" type="ORF">SCLCIDRAFT_241676</name>
</gene>
<evidence type="ECO:0000313" key="2">
    <source>
        <dbReference type="Proteomes" id="UP000053989"/>
    </source>
</evidence>
<dbReference type="InParanoid" id="A0A0C3D6Y1"/>